<dbReference type="Proteomes" id="UP001152759">
    <property type="component" value="Chromosome 5"/>
</dbReference>
<evidence type="ECO:0000256" key="19">
    <source>
        <dbReference type="ARBA" id="ARBA00048954"/>
    </source>
</evidence>
<dbReference type="InterPro" id="IPR010643">
    <property type="entry name" value="HBB"/>
</dbReference>
<evidence type="ECO:0000256" key="18">
    <source>
        <dbReference type="ARBA" id="ARBA00044969"/>
    </source>
</evidence>
<dbReference type="InterPro" id="IPR045028">
    <property type="entry name" value="DinG/Rad3-like"/>
</dbReference>
<evidence type="ECO:0000256" key="14">
    <source>
        <dbReference type="ARBA" id="ARBA00023125"/>
    </source>
</evidence>
<keyword evidence="10" id="KW-0347">Helicase</keyword>
<dbReference type="GO" id="GO:0051539">
    <property type="term" value="F:4 iron, 4 sulfur cluster binding"/>
    <property type="evidence" value="ECO:0007669"/>
    <property type="project" value="UniProtKB-KW"/>
</dbReference>
<dbReference type="SUPFAM" id="SSF52540">
    <property type="entry name" value="P-loop containing nucleoside triphosphate hydrolases"/>
    <property type="match status" value="1"/>
</dbReference>
<dbReference type="InterPro" id="IPR010614">
    <property type="entry name" value="RAD3-like_helicase_DEAD"/>
</dbReference>
<comment type="cofactor">
    <cofactor evidence="1">
        <name>[4Fe-4S] cluster</name>
        <dbReference type="ChEBI" id="CHEBI:49883"/>
    </cofactor>
</comment>
<dbReference type="PANTHER" id="PTHR11472">
    <property type="entry name" value="DNA REPAIR DEAD HELICASE RAD3/XP-D SUBFAMILY MEMBER"/>
    <property type="match status" value="1"/>
</dbReference>
<dbReference type="Pfam" id="PF06733">
    <property type="entry name" value="DEAD_2"/>
    <property type="match status" value="1"/>
</dbReference>
<dbReference type="EMBL" id="OU963866">
    <property type="protein sequence ID" value="CAH0771994.1"/>
    <property type="molecule type" value="Genomic_DNA"/>
</dbReference>
<dbReference type="GO" id="GO:0006366">
    <property type="term" value="P:transcription by RNA polymerase II"/>
    <property type="evidence" value="ECO:0007669"/>
    <property type="project" value="TreeGrafter"/>
</dbReference>
<evidence type="ECO:0000259" key="26">
    <source>
        <dbReference type="PROSITE" id="PS51193"/>
    </source>
</evidence>
<dbReference type="InterPro" id="IPR002464">
    <property type="entry name" value="DNA/RNA_helicase_DEAH_CS"/>
</dbReference>
<dbReference type="Pfam" id="PF13307">
    <property type="entry name" value="Helicase_C_2"/>
    <property type="match status" value="1"/>
</dbReference>
<keyword evidence="15" id="KW-0234">DNA repair</keyword>
<evidence type="ECO:0000256" key="9">
    <source>
        <dbReference type="ARBA" id="ARBA00022801"/>
    </source>
</evidence>
<dbReference type="PANTHER" id="PTHR11472:SF1">
    <property type="entry name" value="GENERAL TRANSCRIPTION AND DNA REPAIR FACTOR IIH HELICASE SUBUNIT XPD"/>
    <property type="match status" value="1"/>
</dbReference>
<dbReference type="InterPro" id="IPR014013">
    <property type="entry name" value="Helic_SF1/SF2_ATP-bd_DinG/Rad3"/>
</dbReference>
<evidence type="ECO:0000256" key="22">
    <source>
        <dbReference type="ARBA" id="ARBA00081072"/>
    </source>
</evidence>
<dbReference type="FunFam" id="3.40.50.300:FF:000128">
    <property type="entry name" value="Putative DNA repair helicase RAD3"/>
    <property type="match status" value="1"/>
</dbReference>
<dbReference type="FunFam" id="3.40.50.300:FF:000135">
    <property type="entry name" value="DNA repair helicase RAD3, putative"/>
    <property type="match status" value="1"/>
</dbReference>
<feature type="domain" description="Helicase ATP-binding" evidence="26">
    <location>
        <begin position="7"/>
        <end position="282"/>
    </location>
</feature>
<dbReference type="SMART" id="SM00488">
    <property type="entry name" value="DEXDc2"/>
    <property type="match status" value="1"/>
</dbReference>
<dbReference type="GO" id="GO:0006289">
    <property type="term" value="P:nucleotide-excision repair"/>
    <property type="evidence" value="ECO:0007669"/>
    <property type="project" value="InterPro"/>
</dbReference>
<dbReference type="GO" id="GO:0003684">
    <property type="term" value="F:damaged DNA binding"/>
    <property type="evidence" value="ECO:0007669"/>
    <property type="project" value="TreeGrafter"/>
</dbReference>
<keyword evidence="25" id="KW-0175">Coiled coil</keyword>
<dbReference type="InterPro" id="IPR027417">
    <property type="entry name" value="P-loop_NTPase"/>
</dbReference>
<dbReference type="KEGG" id="btab:109034518"/>
<keyword evidence="5" id="KW-0004">4Fe-4S</keyword>
<dbReference type="PRINTS" id="PR00852">
    <property type="entry name" value="XRODRMPGMNTD"/>
</dbReference>
<evidence type="ECO:0000256" key="21">
    <source>
        <dbReference type="ARBA" id="ARBA00079246"/>
    </source>
</evidence>
<comment type="catalytic activity">
    <reaction evidence="19">
        <text>ATP + H2O = ADP + phosphate + H(+)</text>
        <dbReference type="Rhea" id="RHEA:13065"/>
        <dbReference type="ChEBI" id="CHEBI:15377"/>
        <dbReference type="ChEBI" id="CHEBI:15378"/>
        <dbReference type="ChEBI" id="CHEBI:30616"/>
        <dbReference type="ChEBI" id="CHEBI:43474"/>
        <dbReference type="ChEBI" id="CHEBI:456216"/>
        <dbReference type="EC" id="5.6.2.3"/>
    </reaction>
</comment>
<evidence type="ECO:0000256" key="24">
    <source>
        <dbReference type="ARBA" id="ARBA00082576"/>
    </source>
</evidence>
<evidence type="ECO:0000256" key="20">
    <source>
        <dbReference type="ARBA" id="ARBA00078828"/>
    </source>
</evidence>
<evidence type="ECO:0000313" key="27">
    <source>
        <dbReference type="EMBL" id="CAH0771994.1"/>
    </source>
</evidence>
<evidence type="ECO:0000256" key="3">
    <source>
        <dbReference type="ARBA" id="ARBA00009146"/>
    </source>
</evidence>
<evidence type="ECO:0000256" key="5">
    <source>
        <dbReference type="ARBA" id="ARBA00022485"/>
    </source>
</evidence>
<evidence type="ECO:0000256" key="2">
    <source>
        <dbReference type="ARBA" id="ARBA00004123"/>
    </source>
</evidence>
<dbReference type="Gene3D" id="3.40.50.300">
    <property type="entry name" value="P-loop containing nucleotide triphosphate hydrolases"/>
    <property type="match status" value="2"/>
</dbReference>
<dbReference type="PROSITE" id="PS51193">
    <property type="entry name" value="HELICASE_ATP_BIND_2"/>
    <property type="match status" value="1"/>
</dbReference>
<keyword evidence="11" id="KW-0067">ATP-binding</keyword>
<dbReference type="AlphaFoldDB" id="A0A9P0G470"/>
<keyword evidence="28" id="KW-1185">Reference proteome</keyword>
<dbReference type="OrthoDB" id="272481at2759"/>
<feature type="coiled-coil region" evidence="25">
    <location>
        <begin position="255"/>
        <end position="297"/>
    </location>
</feature>
<dbReference type="NCBIfam" id="TIGR00604">
    <property type="entry name" value="rad3"/>
    <property type="match status" value="1"/>
</dbReference>
<evidence type="ECO:0000256" key="1">
    <source>
        <dbReference type="ARBA" id="ARBA00001966"/>
    </source>
</evidence>
<evidence type="ECO:0000256" key="12">
    <source>
        <dbReference type="ARBA" id="ARBA00023004"/>
    </source>
</evidence>
<evidence type="ECO:0000256" key="7">
    <source>
        <dbReference type="ARBA" id="ARBA00022741"/>
    </source>
</evidence>
<dbReference type="GO" id="GO:0035315">
    <property type="term" value="P:hair cell differentiation"/>
    <property type="evidence" value="ECO:0007669"/>
    <property type="project" value="UniProtKB-ARBA"/>
</dbReference>
<protein>
    <recommendedName>
        <fullName evidence="4">General transcription and DNA repair factor IIH helicase subunit XPD</fullName>
        <ecNumber evidence="18">5.6.2.3</ecNumber>
    </recommendedName>
    <alternativeName>
        <fullName evidence="21">CXPD</fullName>
    </alternativeName>
    <alternativeName>
        <fullName evidence="22">DNA 5'-3' helicase XPD</fullName>
    </alternativeName>
    <alternativeName>
        <fullName evidence="20">DNA excision repair protein ERCC-2</fullName>
    </alternativeName>
    <alternativeName>
        <fullName evidence="23">DNA repair protein complementing XP-D cells</fullName>
    </alternativeName>
    <alternativeName>
        <fullName evidence="24">Xeroderma pigmentosum group D-complementing protein</fullName>
    </alternativeName>
</protein>
<dbReference type="GO" id="GO:0005634">
    <property type="term" value="C:nucleus"/>
    <property type="evidence" value="ECO:0007669"/>
    <property type="project" value="UniProtKB-SubCell"/>
</dbReference>
<keyword evidence="7" id="KW-0547">Nucleotide-binding</keyword>
<evidence type="ECO:0000256" key="8">
    <source>
        <dbReference type="ARBA" id="ARBA00022763"/>
    </source>
</evidence>
<dbReference type="GO" id="GO:0016818">
    <property type="term" value="F:hydrolase activity, acting on acid anhydrides, in phosphorus-containing anhydrides"/>
    <property type="evidence" value="ECO:0007669"/>
    <property type="project" value="InterPro"/>
</dbReference>
<organism evidence="27 28">
    <name type="scientific">Bemisia tabaci</name>
    <name type="common">Sweetpotato whitefly</name>
    <name type="synonym">Aleurodes tabaci</name>
    <dbReference type="NCBI Taxonomy" id="7038"/>
    <lineage>
        <taxon>Eukaryota</taxon>
        <taxon>Metazoa</taxon>
        <taxon>Ecdysozoa</taxon>
        <taxon>Arthropoda</taxon>
        <taxon>Hexapoda</taxon>
        <taxon>Insecta</taxon>
        <taxon>Pterygota</taxon>
        <taxon>Neoptera</taxon>
        <taxon>Paraneoptera</taxon>
        <taxon>Hemiptera</taxon>
        <taxon>Sternorrhyncha</taxon>
        <taxon>Aleyrodoidea</taxon>
        <taxon>Aleyrodidae</taxon>
        <taxon>Aleyrodinae</taxon>
        <taxon>Bemisia</taxon>
    </lineage>
</organism>
<sequence length="764" mass="87767">MRLNVDGLIVYFPYEYIYPEQYAYMVELKKTLDAKGHCLLEMPSGTGKTTSLLSLILAYMHAFPSQVTKLIYCSRTVPEIEKVIEELRRLLRYYETEGEQINILGLVQSARKNLCIHPKVSKESDGWIVDGRCHSLTASHVRERHRNDDQVPVCDFFEKFDACGKEIRLPVDVYSLEDLKKFGKEHGICPYYLARYTITYANVVVYSYHYLLDPKIANVVSKELARSSVVVFDEAHNIDNVCIESLSVRLNRKSVEKATKSIEVLENSVKKMKEVDAKKLKEEYQRLVEGLRDANAAREMNDILSNPVLPNEVLKEVVPGSIRTAEHFVGFLKRFVEYIKTRLRVQYVVQESPASFLKDVFQKVCIERKPLRFCAERLASLLRTLEISNITDFSALTRITQLATLVATYTKGFTIIVEPFDDKTPTVSNPILHFTCLDCSIAIKPVFERFQSVVITSGTLSPLDMYPKILDFHPVVLTSFTMTLARPCLLPMIVSKGSDQVAISTRYETREDISVVRNYGQLLVEMASIVPDGVVCFFTSYLYLESVVANWYDQGVIDNILRKKLLFIETQDAAETSLALYNYMQACDNGRGAVLLSVARGRVSEGIDFDHQYGRAVLMFGIPYMYTQSRILRARLEYLRDQFQIRENDFLTFDAMRHAAQCVGRCIRGKLDYGIMVFADKRFSRSDKRSKLPKWIQEYLTDSYCNLSTEEGVQIAKRWLRQMAQPFPREEQLGVSLMTFDQVEKEYKKNNPEPQEQDEPMIIG</sequence>
<evidence type="ECO:0000256" key="23">
    <source>
        <dbReference type="ARBA" id="ARBA00081188"/>
    </source>
</evidence>
<keyword evidence="13" id="KW-0411">Iron-sulfur</keyword>
<comment type="subcellular location">
    <subcellularLocation>
        <location evidence="2">Nucleus</location>
    </subcellularLocation>
</comment>
<keyword evidence="16" id="KW-0413">Isomerase</keyword>
<dbReference type="InterPro" id="IPR006554">
    <property type="entry name" value="Helicase-like_DEXD_c2"/>
</dbReference>
<keyword evidence="17" id="KW-0539">Nucleus</keyword>
<proteinExistence type="inferred from homology"/>
<dbReference type="GO" id="GO:0045951">
    <property type="term" value="P:positive regulation of mitotic recombination"/>
    <property type="evidence" value="ECO:0007669"/>
    <property type="project" value="TreeGrafter"/>
</dbReference>
<evidence type="ECO:0000256" key="10">
    <source>
        <dbReference type="ARBA" id="ARBA00022806"/>
    </source>
</evidence>
<dbReference type="InterPro" id="IPR013020">
    <property type="entry name" value="Rad3/Chl1-like"/>
</dbReference>
<dbReference type="FunFam" id="3.40.50.300:FF:000381">
    <property type="entry name" value="TFIIH basal transcription factor complex helicase subunit"/>
    <property type="match status" value="1"/>
</dbReference>
<dbReference type="GO" id="GO:0046872">
    <property type="term" value="F:metal ion binding"/>
    <property type="evidence" value="ECO:0007669"/>
    <property type="project" value="UniProtKB-KW"/>
</dbReference>
<dbReference type="CDD" id="cd18788">
    <property type="entry name" value="SF2_C_XPD"/>
    <property type="match status" value="1"/>
</dbReference>
<gene>
    <name evidence="27" type="ORF">BEMITA_LOCUS8659</name>
</gene>
<accession>A0A9P0G470</accession>
<dbReference type="InterPro" id="IPR001945">
    <property type="entry name" value="RAD3/XPD"/>
</dbReference>
<keyword evidence="9" id="KW-0378">Hydrolase</keyword>
<comment type="similarity">
    <text evidence="3">Belongs to the helicase family. RAD3/XPD subfamily.</text>
</comment>
<evidence type="ECO:0000256" key="25">
    <source>
        <dbReference type="SAM" id="Coils"/>
    </source>
</evidence>
<name>A0A9P0G470_BEMTA</name>
<dbReference type="PROSITE" id="PS00690">
    <property type="entry name" value="DEAH_ATP_HELICASE"/>
    <property type="match status" value="1"/>
</dbReference>
<evidence type="ECO:0000313" key="28">
    <source>
        <dbReference type="Proteomes" id="UP001152759"/>
    </source>
</evidence>
<dbReference type="InterPro" id="IPR006555">
    <property type="entry name" value="ATP-dep_Helicase_C"/>
</dbReference>
<evidence type="ECO:0000256" key="6">
    <source>
        <dbReference type="ARBA" id="ARBA00022723"/>
    </source>
</evidence>
<reference evidence="27" key="1">
    <citation type="submission" date="2021-12" db="EMBL/GenBank/DDBJ databases">
        <authorList>
            <person name="King R."/>
        </authorList>
    </citation>
    <scope>NUCLEOTIDE SEQUENCE</scope>
</reference>
<evidence type="ECO:0000256" key="4">
    <source>
        <dbReference type="ARBA" id="ARBA00014344"/>
    </source>
</evidence>
<evidence type="ECO:0000256" key="13">
    <source>
        <dbReference type="ARBA" id="ARBA00023014"/>
    </source>
</evidence>
<evidence type="ECO:0000256" key="16">
    <source>
        <dbReference type="ARBA" id="ARBA00023235"/>
    </source>
</evidence>
<dbReference type="GO" id="GO:0043139">
    <property type="term" value="F:5'-3' DNA helicase activity"/>
    <property type="evidence" value="ECO:0007669"/>
    <property type="project" value="UniProtKB-EC"/>
</dbReference>
<keyword evidence="6" id="KW-0479">Metal-binding</keyword>
<dbReference type="GO" id="GO:0005524">
    <property type="term" value="F:ATP binding"/>
    <property type="evidence" value="ECO:0007669"/>
    <property type="project" value="UniProtKB-KW"/>
</dbReference>
<dbReference type="EC" id="5.6.2.3" evidence="18"/>
<dbReference type="SMART" id="SM00491">
    <property type="entry name" value="HELICc2"/>
    <property type="match status" value="1"/>
</dbReference>
<evidence type="ECO:0000256" key="17">
    <source>
        <dbReference type="ARBA" id="ARBA00023242"/>
    </source>
</evidence>
<evidence type="ECO:0000256" key="11">
    <source>
        <dbReference type="ARBA" id="ARBA00022840"/>
    </source>
</evidence>
<dbReference type="Pfam" id="PF06777">
    <property type="entry name" value="HBB"/>
    <property type="match status" value="1"/>
</dbReference>
<keyword evidence="12" id="KW-0408">Iron</keyword>
<evidence type="ECO:0000256" key="15">
    <source>
        <dbReference type="ARBA" id="ARBA00023204"/>
    </source>
</evidence>
<keyword evidence="14" id="KW-0238">DNA-binding</keyword>
<keyword evidence="8" id="KW-0227">DNA damage</keyword>